<evidence type="ECO:0008006" key="4">
    <source>
        <dbReference type="Google" id="ProtNLM"/>
    </source>
</evidence>
<dbReference type="PANTHER" id="PTHR47197:SF3">
    <property type="entry name" value="DIHYDRO-HEME D1 DEHYDROGENASE"/>
    <property type="match status" value="1"/>
</dbReference>
<dbReference type="InterPro" id="IPR011048">
    <property type="entry name" value="Haem_d1_sf"/>
</dbReference>
<feature type="chain" id="PRO_5020444864" description="YVTN family beta-propeller protein" evidence="1">
    <location>
        <begin position="19"/>
        <end position="332"/>
    </location>
</feature>
<dbReference type="RefSeq" id="WP_133996307.1">
    <property type="nucleotide sequence ID" value="NZ_SODV01000002.1"/>
</dbReference>
<dbReference type="Proteomes" id="UP000294498">
    <property type="component" value="Unassembled WGS sequence"/>
</dbReference>
<proteinExistence type="predicted"/>
<evidence type="ECO:0000313" key="2">
    <source>
        <dbReference type="EMBL" id="TDW96225.1"/>
    </source>
</evidence>
<keyword evidence="1" id="KW-0732">Signal</keyword>
<comment type="caution">
    <text evidence="2">The sequence shown here is derived from an EMBL/GenBank/DDBJ whole genome shotgun (WGS) entry which is preliminary data.</text>
</comment>
<dbReference type="AlphaFoldDB" id="A0A4R8DFI5"/>
<dbReference type="Gene3D" id="2.130.10.10">
    <property type="entry name" value="YVTN repeat-like/Quinoprotein amine dehydrogenase"/>
    <property type="match status" value="2"/>
</dbReference>
<accession>A0A4R8DFI5</accession>
<name>A0A4R8DFI5_9BACT</name>
<sequence>MRTLLLSLCCLAGLAVSAQTYTPYVMDKTIPLAGNGGYDYLYFDAAAGRLYVSHGTKVDVLDAHTGTLVGSVDGMQGVHGIAVATALHKGFISDGKGNAVVVFDLATLKTLKTIAITGKDPDCIIYDDYTQRVFAFGGDSKDASVIDAKTLEQVGTVALGGGPEFAVSDGKGLIYNNLEDENLMNVIDAKGLKVLKTYPLSPCGGPTGLALDRTHQRLFTVCRKNKGMSVLDAATGRVITTVPIGAGVDAVVYDPATGLVYCSNGDGTATIIQQKSADDYAVVQTLTTQFRAKTMALDPATKNVYFSCYDFQQDKKTRVPDTFKVLVFTQKK</sequence>
<dbReference type="PANTHER" id="PTHR47197">
    <property type="entry name" value="PROTEIN NIRF"/>
    <property type="match status" value="1"/>
</dbReference>
<dbReference type="SUPFAM" id="SSF51004">
    <property type="entry name" value="C-terminal (heme d1) domain of cytochrome cd1-nitrite reductase"/>
    <property type="match status" value="1"/>
</dbReference>
<dbReference type="InterPro" id="IPR051200">
    <property type="entry name" value="Host-pathogen_enzymatic-act"/>
</dbReference>
<dbReference type="OrthoDB" id="7187796at2"/>
<keyword evidence="3" id="KW-1185">Reference proteome</keyword>
<organism evidence="2 3">
    <name type="scientific">Dinghuibacter silviterrae</name>
    <dbReference type="NCBI Taxonomy" id="1539049"/>
    <lineage>
        <taxon>Bacteria</taxon>
        <taxon>Pseudomonadati</taxon>
        <taxon>Bacteroidota</taxon>
        <taxon>Chitinophagia</taxon>
        <taxon>Chitinophagales</taxon>
        <taxon>Chitinophagaceae</taxon>
        <taxon>Dinghuibacter</taxon>
    </lineage>
</organism>
<reference evidence="2 3" key="1">
    <citation type="submission" date="2019-03" db="EMBL/GenBank/DDBJ databases">
        <title>Genomic Encyclopedia of Type Strains, Phase IV (KMG-IV): sequencing the most valuable type-strain genomes for metagenomic binning, comparative biology and taxonomic classification.</title>
        <authorList>
            <person name="Goeker M."/>
        </authorList>
    </citation>
    <scope>NUCLEOTIDE SEQUENCE [LARGE SCALE GENOMIC DNA]</scope>
    <source>
        <strain evidence="2 3">DSM 100059</strain>
    </source>
</reference>
<protein>
    <recommendedName>
        <fullName evidence="4">YVTN family beta-propeller protein</fullName>
    </recommendedName>
</protein>
<dbReference type="EMBL" id="SODV01000002">
    <property type="protein sequence ID" value="TDW96225.1"/>
    <property type="molecule type" value="Genomic_DNA"/>
</dbReference>
<feature type="signal peptide" evidence="1">
    <location>
        <begin position="1"/>
        <end position="18"/>
    </location>
</feature>
<evidence type="ECO:0000256" key="1">
    <source>
        <dbReference type="SAM" id="SignalP"/>
    </source>
</evidence>
<gene>
    <name evidence="2" type="ORF">EDB95_4050</name>
</gene>
<dbReference type="InterPro" id="IPR015943">
    <property type="entry name" value="WD40/YVTN_repeat-like_dom_sf"/>
</dbReference>
<evidence type="ECO:0000313" key="3">
    <source>
        <dbReference type="Proteomes" id="UP000294498"/>
    </source>
</evidence>